<dbReference type="SUPFAM" id="SSF56029">
    <property type="entry name" value="Monooxygenase (hydroxylase) regulatory protein"/>
    <property type="match status" value="1"/>
</dbReference>
<protein>
    <submittedName>
        <fullName evidence="2">Phenol hydroxylase P2 protein</fullName>
        <ecNumber evidence="2">1.14.13.7</ecNumber>
    </submittedName>
</protein>
<dbReference type="EMBL" id="CABFMQ020000086">
    <property type="protein sequence ID" value="VTZ50811.1"/>
    <property type="molecule type" value="Genomic_DNA"/>
</dbReference>
<dbReference type="OrthoDB" id="9805636at2"/>
<accession>A0A4U8Z670</accession>
<reference evidence="2 4" key="1">
    <citation type="submission" date="2019-03" db="EMBL/GenBank/DDBJ databases">
        <authorList>
            <person name="Kox A.R. M."/>
        </authorList>
    </citation>
    <scope>NUCLEOTIDE SEQUENCE [LARGE SCALE GENOMIC DNA]</scope>
    <source>
        <strain evidence="2">MTUNDRAET4 annotated genome</strain>
    </source>
</reference>
<dbReference type="EC" id="1.14.13.7" evidence="2"/>
<dbReference type="GO" id="GO:0018662">
    <property type="term" value="F:phenol 2-monooxygenase activity"/>
    <property type="evidence" value="ECO:0007669"/>
    <property type="project" value="UniProtKB-EC"/>
</dbReference>
<keyword evidence="5" id="KW-1185">Reference proteome</keyword>
<dbReference type="Pfam" id="PF02406">
    <property type="entry name" value="MmoB_DmpM"/>
    <property type="match status" value="1"/>
</dbReference>
<sequence>MSSEVSISLQNTDDGRGIIAAIVADNPKAKVSSYPAMTKIDCPDRLVMNRSTIEQQLGREFDLHELNLTMISISGNVDEDDDRLLLMWNS</sequence>
<evidence type="ECO:0000313" key="2">
    <source>
        <dbReference type="EMBL" id="VFU10763.1"/>
    </source>
</evidence>
<organism evidence="2 4">
    <name type="scientific">Methylocella tundrae</name>
    <dbReference type="NCBI Taxonomy" id="227605"/>
    <lineage>
        <taxon>Bacteria</taxon>
        <taxon>Pseudomonadati</taxon>
        <taxon>Pseudomonadota</taxon>
        <taxon>Alphaproteobacteria</taxon>
        <taxon>Hyphomicrobiales</taxon>
        <taxon>Beijerinckiaceae</taxon>
        <taxon>Methylocella</taxon>
    </lineage>
</organism>
<evidence type="ECO:0000313" key="3">
    <source>
        <dbReference type="EMBL" id="VTZ50811.1"/>
    </source>
</evidence>
<dbReference type="KEGG" id="mtun:MTUNDRAET4_3882"/>
<dbReference type="Proteomes" id="UP000485880">
    <property type="component" value="Unassembled WGS sequence"/>
</dbReference>
<evidence type="ECO:0000256" key="1">
    <source>
        <dbReference type="ARBA" id="ARBA00006313"/>
    </source>
</evidence>
<comment type="similarity">
    <text evidence="1">Belongs to the TmoD/XamoD family.</text>
</comment>
<name>A0A4U8Z670_METTU</name>
<dbReference type="Gene3D" id="3.90.56.10">
    <property type="entry name" value="Monooxygenase component MmoB/DmpM"/>
    <property type="match status" value="1"/>
</dbReference>
<dbReference type="InterPro" id="IPR036889">
    <property type="entry name" value="mOase_MmoB_DmpM_sf"/>
</dbReference>
<dbReference type="InterPro" id="IPR003454">
    <property type="entry name" value="MOase_MmoB_DmpM"/>
</dbReference>
<evidence type="ECO:0000313" key="5">
    <source>
        <dbReference type="Proteomes" id="UP000485880"/>
    </source>
</evidence>
<proteinExistence type="inferred from homology"/>
<gene>
    <name evidence="2" type="primary">dmpM</name>
    <name evidence="3" type="ORF">MPC4_290058</name>
    <name evidence="2" type="ORF">MTUNDRAET4_3882</name>
</gene>
<dbReference type="Proteomes" id="UP000294360">
    <property type="component" value="Chromosome"/>
</dbReference>
<keyword evidence="2" id="KW-0560">Oxidoreductase</keyword>
<dbReference type="RefSeq" id="WP_134491646.1">
    <property type="nucleotide sequence ID" value="NZ_CABFMQ020000086.1"/>
</dbReference>
<dbReference type="EMBL" id="LR536450">
    <property type="protein sequence ID" value="VFU10763.1"/>
    <property type="molecule type" value="Genomic_DNA"/>
</dbReference>
<evidence type="ECO:0000313" key="4">
    <source>
        <dbReference type="Proteomes" id="UP000294360"/>
    </source>
</evidence>
<reference evidence="3 5" key="2">
    <citation type="submission" date="2019-05" db="EMBL/GenBank/DDBJ databases">
        <authorList>
            <person name="Farhan Ul Haque M."/>
        </authorList>
    </citation>
    <scope>NUCLEOTIDE SEQUENCE [LARGE SCALE GENOMIC DNA]</scope>
    <source>
        <strain evidence="3">2</strain>
    </source>
</reference>
<dbReference type="AlphaFoldDB" id="A0A4U8Z670"/>